<dbReference type="AlphaFoldDB" id="A0A7S9KL74"/>
<evidence type="ECO:0000313" key="1">
    <source>
        <dbReference type="EMBL" id="QPG94298.1"/>
    </source>
</evidence>
<proteinExistence type="predicted"/>
<reference evidence="1 2" key="1">
    <citation type="journal article" date="2018" name="PLoS Genet.">
        <title>Repeat elements organise 3D genome structure and mediate transcription in the filamentous fungus Epichloe festucae.</title>
        <authorList>
            <person name="Winter D.J."/>
            <person name="Ganley A.R.D."/>
            <person name="Young C.A."/>
            <person name="Liachko I."/>
            <person name="Schardl C.L."/>
            <person name="Dupont P.Y."/>
            <person name="Berry D."/>
            <person name="Ram A."/>
            <person name="Scott B."/>
            <person name="Cox M.P."/>
        </authorList>
    </citation>
    <scope>NUCLEOTIDE SEQUENCE [LARGE SCALE GENOMIC DNA]</scope>
    <source>
        <strain evidence="1 2">Fl1</strain>
    </source>
</reference>
<gene>
    <name evidence="1" type="ORF">C2857_005638</name>
</gene>
<sequence>MSSALVGNEKVARRRFLKTCGEIMETVLRELYVVQRDENRHGLRSGPTTSLLVQLQQYS</sequence>
<dbReference type="Proteomes" id="UP000594364">
    <property type="component" value="Chromosome 1"/>
</dbReference>
<evidence type="ECO:0000313" key="2">
    <source>
        <dbReference type="Proteomes" id="UP000594364"/>
    </source>
</evidence>
<dbReference type="EMBL" id="CP031385">
    <property type="protein sequence ID" value="QPG94298.1"/>
    <property type="molecule type" value="Genomic_DNA"/>
</dbReference>
<name>A0A7S9KL74_EPIFF</name>
<accession>A0A7S9KL74</accession>
<organism evidence="1 2">
    <name type="scientific">Epichloe festucae (strain Fl1)</name>
    <dbReference type="NCBI Taxonomy" id="877507"/>
    <lineage>
        <taxon>Eukaryota</taxon>
        <taxon>Fungi</taxon>
        <taxon>Dikarya</taxon>
        <taxon>Ascomycota</taxon>
        <taxon>Pezizomycotina</taxon>
        <taxon>Sordariomycetes</taxon>
        <taxon>Hypocreomycetidae</taxon>
        <taxon>Hypocreales</taxon>
        <taxon>Clavicipitaceae</taxon>
        <taxon>Epichloe</taxon>
    </lineage>
</organism>
<keyword evidence="2" id="KW-1185">Reference proteome</keyword>
<protein>
    <submittedName>
        <fullName evidence="1">Uncharacterized protein</fullName>
    </submittedName>
</protein>